<proteinExistence type="predicted"/>
<dbReference type="EMBL" id="HACG01045933">
    <property type="protein sequence ID" value="CEK92798.1"/>
    <property type="molecule type" value="Transcribed_RNA"/>
</dbReference>
<feature type="non-terminal residue" evidence="1">
    <location>
        <position position="1"/>
    </location>
</feature>
<accession>A0A0B7BIN4</accession>
<protein>
    <submittedName>
        <fullName evidence="1">Uncharacterized protein</fullName>
    </submittedName>
</protein>
<reference evidence="1" key="1">
    <citation type="submission" date="2014-12" db="EMBL/GenBank/DDBJ databases">
        <title>Insight into the proteome of Arion vulgaris.</title>
        <authorList>
            <person name="Aradska J."/>
            <person name="Bulat T."/>
            <person name="Smidak R."/>
            <person name="Sarate P."/>
            <person name="Gangsoo J."/>
            <person name="Sialana F."/>
            <person name="Bilban M."/>
            <person name="Lubec G."/>
        </authorList>
    </citation>
    <scope>NUCLEOTIDE SEQUENCE</scope>
    <source>
        <tissue evidence="1">Skin</tissue>
    </source>
</reference>
<sequence length="101" mass="11592">NKQEEVSFCPEQDAQSLASSVHLHFNFSQRSILKLSQNVLKQNPMHTNFIYPIFLKTVSANHYLNFILLAVELLLHYTHSQAGSKFSDCGKLKIIFHFVLS</sequence>
<feature type="non-terminal residue" evidence="1">
    <location>
        <position position="101"/>
    </location>
</feature>
<evidence type="ECO:0000313" key="1">
    <source>
        <dbReference type="EMBL" id="CEK92798.1"/>
    </source>
</evidence>
<organism evidence="1">
    <name type="scientific">Arion vulgaris</name>
    <dbReference type="NCBI Taxonomy" id="1028688"/>
    <lineage>
        <taxon>Eukaryota</taxon>
        <taxon>Metazoa</taxon>
        <taxon>Spiralia</taxon>
        <taxon>Lophotrochozoa</taxon>
        <taxon>Mollusca</taxon>
        <taxon>Gastropoda</taxon>
        <taxon>Heterobranchia</taxon>
        <taxon>Euthyneura</taxon>
        <taxon>Panpulmonata</taxon>
        <taxon>Eupulmonata</taxon>
        <taxon>Stylommatophora</taxon>
        <taxon>Helicina</taxon>
        <taxon>Arionoidea</taxon>
        <taxon>Arionidae</taxon>
        <taxon>Arion</taxon>
    </lineage>
</organism>
<dbReference type="AlphaFoldDB" id="A0A0B7BIN4"/>
<name>A0A0B7BIN4_9EUPU</name>
<gene>
    <name evidence="1" type="primary">ORF190135</name>
</gene>